<accession>A0A0N1PGA7</accession>
<evidence type="ECO:0000313" key="1">
    <source>
        <dbReference type="EMBL" id="KPJ03863.1"/>
    </source>
</evidence>
<proteinExistence type="predicted"/>
<reference evidence="1 2" key="1">
    <citation type="journal article" date="2015" name="Nat. Commun.">
        <title>Outbred genome sequencing and CRISPR/Cas9 gene editing in butterflies.</title>
        <authorList>
            <person name="Li X."/>
            <person name="Fan D."/>
            <person name="Zhang W."/>
            <person name="Liu G."/>
            <person name="Zhang L."/>
            <person name="Zhao L."/>
            <person name="Fang X."/>
            <person name="Chen L."/>
            <person name="Dong Y."/>
            <person name="Chen Y."/>
            <person name="Ding Y."/>
            <person name="Zhao R."/>
            <person name="Feng M."/>
            <person name="Zhu Y."/>
            <person name="Feng Y."/>
            <person name="Jiang X."/>
            <person name="Zhu D."/>
            <person name="Xiang H."/>
            <person name="Feng X."/>
            <person name="Li S."/>
            <person name="Wang J."/>
            <person name="Zhang G."/>
            <person name="Kronforst M.R."/>
            <person name="Wang W."/>
        </authorList>
    </citation>
    <scope>NUCLEOTIDE SEQUENCE [LARGE SCALE GENOMIC DNA]</scope>
    <source>
        <strain evidence="1">Ya'a_city_454_Px</strain>
        <tissue evidence="1">Whole body</tissue>
    </source>
</reference>
<sequence length="90" mass="10685">MIVILLQWITPEECAVYSRERRPPLVIPRITQYRAPRRDIRQQNFTGHTYECLNALKSRRCDNFQYQQEVDICMLSSTRSAFVHATNNEP</sequence>
<gene>
    <name evidence="1" type="ORF">RR46_00469</name>
</gene>
<keyword evidence="2" id="KW-1185">Reference proteome</keyword>
<organism evidence="1 2">
    <name type="scientific">Papilio xuthus</name>
    <name type="common">Asian swallowtail butterfly</name>
    <dbReference type="NCBI Taxonomy" id="66420"/>
    <lineage>
        <taxon>Eukaryota</taxon>
        <taxon>Metazoa</taxon>
        <taxon>Ecdysozoa</taxon>
        <taxon>Arthropoda</taxon>
        <taxon>Hexapoda</taxon>
        <taxon>Insecta</taxon>
        <taxon>Pterygota</taxon>
        <taxon>Neoptera</taxon>
        <taxon>Endopterygota</taxon>
        <taxon>Lepidoptera</taxon>
        <taxon>Glossata</taxon>
        <taxon>Ditrysia</taxon>
        <taxon>Papilionoidea</taxon>
        <taxon>Papilionidae</taxon>
        <taxon>Papilioninae</taxon>
        <taxon>Papilio</taxon>
    </lineage>
</organism>
<name>A0A0N1PGA7_PAPXU</name>
<dbReference type="Proteomes" id="UP000053268">
    <property type="component" value="Unassembled WGS sequence"/>
</dbReference>
<dbReference type="EMBL" id="KQ459068">
    <property type="protein sequence ID" value="KPJ03863.1"/>
    <property type="molecule type" value="Genomic_DNA"/>
</dbReference>
<evidence type="ECO:0000313" key="2">
    <source>
        <dbReference type="Proteomes" id="UP000053268"/>
    </source>
</evidence>
<protein>
    <submittedName>
        <fullName evidence="1">Uncharacterized protein</fullName>
    </submittedName>
</protein>
<dbReference type="AlphaFoldDB" id="A0A0N1PGA7"/>